<evidence type="ECO:0000256" key="6">
    <source>
        <dbReference type="ARBA" id="ARBA00022989"/>
    </source>
</evidence>
<feature type="transmembrane region" description="Helical" evidence="9">
    <location>
        <begin position="122"/>
        <end position="146"/>
    </location>
</feature>
<evidence type="ECO:0000256" key="3">
    <source>
        <dbReference type="ARBA" id="ARBA00022692"/>
    </source>
</evidence>
<feature type="domain" description="ABC transporter" evidence="10">
    <location>
        <begin position="299"/>
        <end position="477"/>
    </location>
</feature>
<organism evidence="11 12">
    <name type="scientific">Solirubrobacter deserti</name>
    <dbReference type="NCBI Taxonomy" id="2282478"/>
    <lineage>
        <taxon>Bacteria</taxon>
        <taxon>Bacillati</taxon>
        <taxon>Actinomycetota</taxon>
        <taxon>Thermoleophilia</taxon>
        <taxon>Solirubrobacterales</taxon>
        <taxon>Solirubrobacteraceae</taxon>
        <taxon>Solirubrobacter</taxon>
    </lineage>
</organism>
<comment type="caution">
    <text evidence="11">The sequence shown here is derived from an EMBL/GenBank/DDBJ whole genome shotgun (WGS) entry which is preliminary data.</text>
</comment>
<dbReference type="InterPro" id="IPR003593">
    <property type="entry name" value="AAA+_ATPase"/>
</dbReference>
<evidence type="ECO:0000256" key="4">
    <source>
        <dbReference type="ARBA" id="ARBA00022741"/>
    </source>
</evidence>
<feature type="compositionally biased region" description="Pro residues" evidence="8">
    <location>
        <begin position="289"/>
        <end position="298"/>
    </location>
</feature>
<evidence type="ECO:0000313" key="11">
    <source>
        <dbReference type="EMBL" id="MDA0140283.1"/>
    </source>
</evidence>
<dbReference type="SUPFAM" id="SSF52540">
    <property type="entry name" value="P-loop containing nucleoside triphosphate hydrolases"/>
    <property type="match status" value="1"/>
</dbReference>
<dbReference type="Proteomes" id="UP001147700">
    <property type="component" value="Unassembled WGS sequence"/>
</dbReference>
<evidence type="ECO:0000313" key="12">
    <source>
        <dbReference type="Proteomes" id="UP001147700"/>
    </source>
</evidence>
<dbReference type="InterPro" id="IPR001851">
    <property type="entry name" value="ABC_transp_permease"/>
</dbReference>
<reference evidence="11" key="1">
    <citation type="submission" date="2022-10" db="EMBL/GenBank/DDBJ databases">
        <title>The WGS of Solirubrobacter sp. CPCC 204708.</title>
        <authorList>
            <person name="Jiang Z."/>
        </authorList>
    </citation>
    <scope>NUCLEOTIDE SEQUENCE</scope>
    <source>
        <strain evidence="11">CPCC 204708</strain>
    </source>
</reference>
<proteinExistence type="predicted"/>
<evidence type="ECO:0000256" key="2">
    <source>
        <dbReference type="ARBA" id="ARBA00022475"/>
    </source>
</evidence>
<dbReference type="Pfam" id="PF00005">
    <property type="entry name" value="ABC_tran"/>
    <property type="match status" value="1"/>
</dbReference>
<accession>A0ABT4RP00</accession>
<protein>
    <submittedName>
        <fullName evidence="11">ATP-binding cassette domain-containing protein</fullName>
    </submittedName>
</protein>
<comment type="subcellular location">
    <subcellularLocation>
        <location evidence="1">Cell membrane</location>
        <topology evidence="1">Multi-pass membrane protein</topology>
    </subcellularLocation>
</comment>
<dbReference type="Gene3D" id="3.40.50.300">
    <property type="entry name" value="P-loop containing nucleotide triphosphate hydrolases"/>
    <property type="match status" value="1"/>
</dbReference>
<sequence length="477" mass="48985">MTDIVFDLYLLAAALGLVPVVAFAGLPVLSQSAFLAVGAIGAMQLERAGLPIGSALILSIAGGAALGALTGWLVAKAPAPRVALATWGLAWLAAAILVAAPDLSGGTQGLTRPALDRVATPLFELTLTPTVHLVTALVLVAAALVISERIRRGPIGRDALALREDREVAAELGVPITHHIVTLFALAAAFGAAGGAGFTLLIGVAAPADLSPLLALQLFAAVIVGGGAPIAGPLLALLVLAGVPRAASLLAETGLSTDAANGVMTAAALVACLWLRPHVAARIRRRPPRPVPPGPQPEPTTASFTAQQVTDPLGILKGVDVALASGELHALVGPNGSGKTTLLRTLAARDERVARTFQRPAPLTPLTPYEQVLLARRDDPLPILELTELADRAHATDLGPGEERLLQIARTVATGKPILLLDEPAAGMTAAEREALLRVLARLKALDRAVLVVEHDLDLLSGVADKVTRLDAGRVRA</sequence>
<keyword evidence="6 9" id="KW-1133">Transmembrane helix</keyword>
<dbReference type="PANTHER" id="PTHR30482">
    <property type="entry name" value="HIGH-AFFINITY BRANCHED-CHAIN AMINO ACID TRANSPORT SYSTEM PERMEASE"/>
    <property type="match status" value="1"/>
</dbReference>
<dbReference type="RefSeq" id="WP_202955125.1">
    <property type="nucleotide sequence ID" value="NZ_JAPCID010000037.1"/>
</dbReference>
<keyword evidence="5 11" id="KW-0067">ATP-binding</keyword>
<dbReference type="PANTHER" id="PTHR30482:SF20">
    <property type="entry name" value="HIGH-AFFINITY BRANCHED-CHAIN AMINO ACID TRANSPORT SYSTEM PERMEASE PROTEIN LIVM"/>
    <property type="match status" value="1"/>
</dbReference>
<feature type="transmembrane region" description="Helical" evidence="9">
    <location>
        <begin position="81"/>
        <end position="101"/>
    </location>
</feature>
<evidence type="ECO:0000256" key="8">
    <source>
        <dbReference type="SAM" id="MobiDB-lite"/>
    </source>
</evidence>
<evidence type="ECO:0000256" key="9">
    <source>
        <dbReference type="SAM" id="Phobius"/>
    </source>
</evidence>
<feature type="transmembrane region" description="Helical" evidence="9">
    <location>
        <begin position="218"/>
        <end position="239"/>
    </location>
</feature>
<evidence type="ECO:0000256" key="7">
    <source>
        <dbReference type="ARBA" id="ARBA00023136"/>
    </source>
</evidence>
<keyword evidence="4" id="KW-0547">Nucleotide-binding</keyword>
<feature type="transmembrane region" description="Helical" evidence="9">
    <location>
        <begin position="50"/>
        <end position="75"/>
    </location>
</feature>
<dbReference type="InterPro" id="IPR043428">
    <property type="entry name" value="LivM-like"/>
</dbReference>
<keyword evidence="7 9" id="KW-0472">Membrane</keyword>
<dbReference type="SMART" id="SM00382">
    <property type="entry name" value="AAA"/>
    <property type="match status" value="1"/>
</dbReference>
<feature type="transmembrane region" description="Helical" evidence="9">
    <location>
        <begin position="6"/>
        <end position="29"/>
    </location>
</feature>
<feature type="transmembrane region" description="Helical" evidence="9">
    <location>
        <begin position="180"/>
        <end position="206"/>
    </location>
</feature>
<evidence type="ECO:0000256" key="5">
    <source>
        <dbReference type="ARBA" id="ARBA00022840"/>
    </source>
</evidence>
<dbReference type="InterPro" id="IPR027417">
    <property type="entry name" value="P-loop_NTPase"/>
</dbReference>
<keyword evidence="2" id="KW-1003">Cell membrane</keyword>
<dbReference type="PROSITE" id="PS50893">
    <property type="entry name" value="ABC_TRANSPORTER_2"/>
    <property type="match status" value="1"/>
</dbReference>
<keyword evidence="3 9" id="KW-0812">Transmembrane</keyword>
<dbReference type="InterPro" id="IPR003439">
    <property type="entry name" value="ABC_transporter-like_ATP-bd"/>
</dbReference>
<dbReference type="GO" id="GO:0005524">
    <property type="term" value="F:ATP binding"/>
    <property type="evidence" value="ECO:0007669"/>
    <property type="project" value="UniProtKB-KW"/>
</dbReference>
<gene>
    <name evidence="11" type="ORF">OJ962_22480</name>
</gene>
<dbReference type="Pfam" id="PF02653">
    <property type="entry name" value="BPD_transp_2"/>
    <property type="match status" value="1"/>
</dbReference>
<name>A0ABT4RP00_9ACTN</name>
<evidence type="ECO:0000259" key="10">
    <source>
        <dbReference type="PROSITE" id="PS50893"/>
    </source>
</evidence>
<dbReference type="EMBL" id="JAPCID010000037">
    <property type="protein sequence ID" value="MDA0140283.1"/>
    <property type="molecule type" value="Genomic_DNA"/>
</dbReference>
<evidence type="ECO:0000256" key="1">
    <source>
        <dbReference type="ARBA" id="ARBA00004651"/>
    </source>
</evidence>
<keyword evidence="12" id="KW-1185">Reference proteome</keyword>
<feature type="region of interest" description="Disordered" evidence="8">
    <location>
        <begin position="284"/>
        <end position="303"/>
    </location>
</feature>